<dbReference type="Pfam" id="PF15183">
    <property type="entry name" value="MRAP"/>
    <property type="match status" value="1"/>
</dbReference>
<dbReference type="Proteomes" id="UP000606274">
    <property type="component" value="Unassembled WGS sequence"/>
</dbReference>
<evidence type="ECO:0000256" key="7">
    <source>
        <dbReference type="ARBA" id="ARBA00022989"/>
    </source>
</evidence>
<evidence type="ECO:0000256" key="1">
    <source>
        <dbReference type="ARBA" id="ARBA00004162"/>
    </source>
</evidence>
<evidence type="ECO:0000256" key="8">
    <source>
        <dbReference type="ARBA" id="ARBA00023136"/>
    </source>
</evidence>
<protein>
    <recommendedName>
        <fullName evidence="12">Melanocortin-2 receptor accessory protein</fullName>
    </recommendedName>
</protein>
<dbReference type="GO" id="GO:0072659">
    <property type="term" value="P:protein localization to plasma membrane"/>
    <property type="evidence" value="ECO:0007669"/>
    <property type="project" value="TreeGrafter"/>
</dbReference>
<evidence type="ECO:0000256" key="4">
    <source>
        <dbReference type="ARBA" id="ARBA00022475"/>
    </source>
</evidence>
<comment type="caution">
    <text evidence="10">The sequence shown here is derived from an EMBL/GenBank/DDBJ whole genome shotgun (WGS) entry which is preliminary data.</text>
</comment>
<dbReference type="PANTHER" id="PTHR28675">
    <property type="entry name" value="MELANOCORTIN-2 RECEPTOR ACCESSORY PROTEIN 2"/>
    <property type="match status" value="1"/>
</dbReference>
<dbReference type="EMBL" id="JABFDY010000012">
    <property type="protein sequence ID" value="KAF7700103.1"/>
    <property type="molecule type" value="Genomic_DNA"/>
</dbReference>
<evidence type="ECO:0000313" key="10">
    <source>
        <dbReference type="EMBL" id="KAF7700103.1"/>
    </source>
</evidence>
<dbReference type="GO" id="GO:0031783">
    <property type="term" value="F:type 5 melanocortin receptor binding"/>
    <property type="evidence" value="ECO:0007669"/>
    <property type="project" value="TreeGrafter"/>
</dbReference>
<evidence type="ECO:0000256" key="9">
    <source>
        <dbReference type="SAM" id="Phobius"/>
    </source>
</evidence>
<evidence type="ECO:0000256" key="5">
    <source>
        <dbReference type="ARBA" id="ARBA00022692"/>
    </source>
</evidence>
<proteinExistence type="inferred from homology"/>
<dbReference type="InterPro" id="IPR028111">
    <property type="entry name" value="MRAP"/>
</dbReference>
<dbReference type="GO" id="GO:0031781">
    <property type="term" value="F:type 3 melanocortin receptor binding"/>
    <property type="evidence" value="ECO:0007669"/>
    <property type="project" value="TreeGrafter"/>
</dbReference>
<keyword evidence="7 9" id="KW-1133">Transmembrane helix</keyword>
<feature type="transmembrane region" description="Helical" evidence="9">
    <location>
        <begin position="38"/>
        <end position="59"/>
    </location>
</feature>
<dbReference type="GO" id="GO:0031780">
    <property type="term" value="F:corticotropin hormone receptor binding"/>
    <property type="evidence" value="ECO:0007669"/>
    <property type="project" value="TreeGrafter"/>
</dbReference>
<keyword evidence="11" id="KW-1185">Reference proteome</keyword>
<sequence length="94" mass="10778">MIMEKSTNTSAYKWTYEYYYDYIDPVTVDASKLKYNRYSIVIIFWIAMAAFIGLLFLILSSISEPSVSQGTRVAGERQEEKEVLLLSSDGVFPD</sequence>
<dbReference type="GO" id="GO:0030545">
    <property type="term" value="F:signaling receptor regulator activity"/>
    <property type="evidence" value="ECO:0007669"/>
    <property type="project" value="TreeGrafter"/>
</dbReference>
<evidence type="ECO:0000256" key="6">
    <source>
        <dbReference type="ARBA" id="ARBA00022824"/>
    </source>
</evidence>
<evidence type="ECO:0000256" key="2">
    <source>
        <dbReference type="ARBA" id="ARBA00004389"/>
    </source>
</evidence>
<reference evidence="10" key="1">
    <citation type="submission" date="2020-08" db="EMBL/GenBank/DDBJ databases">
        <title>Chromosome-level assembly of Southern catfish (Silurus meridionalis) provides insights into visual adaptation to the nocturnal and benthic lifestyles.</title>
        <authorList>
            <person name="Zhang Y."/>
            <person name="Wang D."/>
            <person name="Peng Z."/>
        </authorList>
    </citation>
    <scope>NUCLEOTIDE SEQUENCE</scope>
    <source>
        <strain evidence="10">SWU-2019-XX</strain>
        <tissue evidence="10">Muscle</tissue>
    </source>
</reference>
<evidence type="ECO:0000256" key="3">
    <source>
        <dbReference type="ARBA" id="ARBA00010063"/>
    </source>
</evidence>
<name>A0A8T0B4Z9_SILME</name>
<keyword evidence="5 9" id="KW-0812">Transmembrane</keyword>
<dbReference type="GO" id="GO:0106070">
    <property type="term" value="P:regulation of adenylate cyclase-activating G protein-coupled receptor signaling pathway"/>
    <property type="evidence" value="ECO:0007669"/>
    <property type="project" value="TreeGrafter"/>
</dbReference>
<dbReference type="PANTHER" id="PTHR28675:SF2">
    <property type="entry name" value="MELANOCORTIN-2 RECEPTOR ACCESSORY PROTEIN"/>
    <property type="match status" value="1"/>
</dbReference>
<organism evidence="10 11">
    <name type="scientific">Silurus meridionalis</name>
    <name type="common">Southern catfish</name>
    <name type="synonym">Silurus soldatovi meridionalis</name>
    <dbReference type="NCBI Taxonomy" id="175797"/>
    <lineage>
        <taxon>Eukaryota</taxon>
        <taxon>Metazoa</taxon>
        <taxon>Chordata</taxon>
        <taxon>Craniata</taxon>
        <taxon>Vertebrata</taxon>
        <taxon>Euteleostomi</taxon>
        <taxon>Actinopterygii</taxon>
        <taxon>Neopterygii</taxon>
        <taxon>Teleostei</taxon>
        <taxon>Ostariophysi</taxon>
        <taxon>Siluriformes</taxon>
        <taxon>Siluridae</taxon>
        <taxon>Silurus</taxon>
    </lineage>
</organism>
<gene>
    <name evidence="10" type="ORF">HF521_003061</name>
</gene>
<dbReference type="GO" id="GO:0070996">
    <property type="term" value="F:type 1 melanocortin receptor binding"/>
    <property type="evidence" value="ECO:0007669"/>
    <property type="project" value="TreeGrafter"/>
</dbReference>
<keyword evidence="8 9" id="KW-0472">Membrane</keyword>
<evidence type="ECO:0008006" key="12">
    <source>
        <dbReference type="Google" id="ProtNLM"/>
    </source>
</evidence>
<keyword evidence="6" id="KW-0256">Endoplasmic reticulum</keyword>
<evidence type="ECO:0000313" key="11">
    <source>
        <dbReference type="Proteomes" id="UP000606274"/>
    </source>
</evidence>
<accession>A0A8T0B4Z9</accession>
<dbReference type="AlphaFoldDB" id="A0A8T0B4Z9"/>
<keyword evidence="4" id="KW-1003">Cell membrane</keyword>
<dbReference type="GO" id="GO:0005789">
    <property type="term" value="C:endoplasmic reticulum membrane"/>
    <property type="evidence" value="ECO:0007669"/>
    <property type="project" value="UniProtKB-SubCell"/>
</dbReference>
<dbReference type="GO" id="GO:0031782">
    <property type="term" value="F:type 4 melanocortin receptor binding"/>
    <property type="evidence" value="ECO:0007669"/>
    <property type="project" value="TreeGrafter"/>
</dbReference>
<dbReference type="GO" id="GO:0005886">
    <property type="term" value="C:plasma membrane"/>
    <property type="evidence" value="ECO:0007669"/>
    <property type="project" value="UniProtKB-SubCell"/>
</dbReference>
<comment type="similarity">
    <text evidence="3">Belongs to the MRAP family.</text>
</comment>
<comment type="subcellular location">
    <subcellularLocation>
        <location evidence="1">Cell membrane</location>
        <topology evidence="1">Single-pass membrane protein</topology>
    </subcellularLocation>
    <subcellularLocation>
        <location evidence="2">Endoplasmic reticulum membrane</location>
        <topology evidence="2">Single-pass membrane protein</topology>
    </subcellularLocation>
</comment>